<keyword evidence="4" id="KW-1185">Reference proteome</keyword>
<comment type="caution">
    <text evidence="3">The sequence shown here is derived from an EMBL/GenBank/DDBJ whole genome shotgun (WGS) entry which is preliminary data.</text>
</comment>
<organism evidence="3 4">
    <name type="scientific">Pristionchus entomophagus</name>
    <dbReference type="NCBI Taxonomy" id="358040"/>
    <lineage>
        <taxon>Eukaryota</taxon>
        <taxon>Metazoa</taxon>
        <taxon>Ecdysozoa</taxon>
        <taxon>Nematoda</taxon>
        <taxon>Chromadorea</taxon>
        <taxon>Rhabditida</taxon>
        <taxon>Rhabditina</taxon>
        <taxon>Diplogasteromorpha</taxon>
        <taxon>Diplogasteroidea</taxon>
        <taxon>Neodiplogasteridae</taxon>
        <taxon>Pristionchus</taxon>
    </lineage>
</organism>
<accession>A0AAV5UC12</accession>
<evidence type="ECO:0000313" key="4">
    <source>
        <dbReference type="Proteomes" id="UP001432027"/>
    </source>
</evidence>
<protein>
    <submittedName>
        <fullName evidence="3">Uncharacterized protein</fullName>
    </submittedName>
</protein>
<evidence type="ECO:0000256" key="1">
    <source>
        <dbReference type="SAM" id="Phobius"/>
    </source>
</evidence>
<feature type="transmembrane region" description="Helical" evidence="1">
    <location>
        <begin position="128"/>
        <end position="154"/>
    </location>
</feature>
<sequence length="205" mass="22478">DNRFLLRMNGIVLLWFLLFSLSPSMEGASSSISCNGSIPLTHSCGDHAVCVYSVIGETILSTTVVCSSTSFNHPDCHHTVIGQDETKALLVQCLCSTTSSTCPQQVWQSAKKSASLLASDECLSTSRYVMHSLVIASVSLCSFAVITLCVFQFIDTRGFDRQSKVIESRLAEIKWEIANAQIIEAPMEQPPLEEKSPILTKELDR</sequence>
<keyword evidence="1" id="KW-0472">Membrane</keyword>
<keyword evidence="1" id="KW-0812">Transmembrane</keyword>
<dbReference type="EMBL" id="BTSX01000006">
    <property type="protein sequence ID" value="GMT04456.1"/>
    <property type="molecule type" value="Genomic_DNA"/>
</dbReference>
<gene>
    <name evidence="3" type="ORF">PENTCL1PPCAC_26630</name>
</gene>
<feature type="chain" id="PRO_5043540284" evidence="2">
    <location>
        <begin position="28"/>
        <end position="205"/>
    </location>
</feature>
<keyword evidence="1" id="KW-1133">Transmembrane helix</keyword>
<evidence type="ECO:0000313" key="3">
    <source>
        <dbReference type="EMBL" id="GMT04456.1"/>
    </source>
</evidence>
<reference evidence="3" key="1">
    <citation type="submission" date="2023-10" db="EMBL/GenBank/DDBJ databases">
        <title>Genome assembly of Pristionchus species.</title>
        <authorList>
            <person name="Yoshida K."/>
            <person name="Sommer R.J."/>
        </authorList>
    </citation>
    <scope>NUCLEOTIDE SEQUENCE</scope>
    <source>
        <strain evidence="3">RS0144</strain>
    </source>
</reference>
<feature type="signal peptide" evidence="2">
    <location>
        <begin position="1"/>
        <end position="27"/>
    </location>
</feature>
<keyword evidence="2" id="KW-0732">Signal</keyword>
<name>A0AAV5UC12_9BILA</name>
<evidence type="ECO:0000256" key="2">
    <source>
        <dbReference type="SAM" id="SignalP"/>
    </source>
</evidence>
<feature type="non-terminal residue" evidence="3">
    <location>
        <position position="1"/>
    </location>
</feature>
<dbReference type="AlphaFoldDB" id="A0AAV5UC12"/>
<dbReference type="Proteomes" id="UP001432027">
    <property type="component" value="Unassembled WGS sequence"/>
</dbReference>
<proteinExistence type="predicted"/>